<feature type="signal peptide" evidence="2">
    <location>
        <begin position="1"/>
        <end position="29"/>
    </location>
</feature>
<proteinExistence type="predicted"/>
<accession>A0A7S4LF66</accession>
<feature type="region of interest" description="Disordered" evidence="1">
    <location>
        <begin position="52"/>
        <end position="75"/>
    </location>
</feature>
<sequence>MSVGYFCPARRSQSLLLSLSLLFPSAAWAINIPLNHSSSTGLLSAGSPNNWELFKGTNNRAEPERQSVEGDGGGIECATPNHLESALHQQTMAITTQLQHQRAGVQEAPSRDCP</sequence>
<feature type="chain" id="PRO_5031326800" evidence="2">
    <location>
        <begin position="30"/>
        <end position="114"/>
    </location>
</feature>
<name>A0A7S4LF66_9EUGL</name>
<evidence type="ECO:0000313" key="3">
    <source>
        <dbReference type="EMBL" id="CAE0825366.1"/>
    </source>
</evidence>
<dbReference type="AlphaFoldDB" id="A0A7S4LF66"/>
<evidence type="ECO:0000256" key="1">
    <source>
        <dbReference type="SAM" id="MobiDB-lite"/>
    </source>
</evidence>
<gene>
    <name evidence="3" type="ORF">EGYM00163_LOCUS36613</name>
</gene>
<keyword evidence="2" id="KW-0732">Signal</keyword>
<reference evidence="3" key="1">
    <citation type="submission" date="2021-01" db="EMBL/GenBank/DDBJ databases">
        <authorList>
            <person name="Corre E."/>
            <person name="Pelletier E."/>
            <person name="Niang G."/>
            <person name="Scheremetjew M."/>
            <person name="Finn R."/>
            <person name="Kale V."/>
            <person name="Holt S."/>
            <person name="Cochrane G."/>
            <person name="Meng A."/>
            <person name="Brown T."/>
            <person name="Cohen L."/>
        </authorList>
    </citation>
    <scope>NUCLEOTIDE SEQUENCE</scope>
    <source>
        <strain evidence="3">CCMP1594</strain>
    </source>
</reference>
<evidence type="ECO:0000256" key="2">
    <source>
        <dbReference type="SAM" id="SignalP"/>
    </source>
</evidence>
<protein>
    <submittedName>
        <fullName evidence="3">Uncharacterized protein</fullName>
    </submittedName>
</protein>
<dbReference type="EMBL" id="HBJA01105949">
    <property type="protein sequence ID" value="CAE0825366.1"/>
    <property type="molecule type" value="Transcribed_RNA"/>
</dbReference>
<organism evidence="3">
    <name type="scientific">Eutreptiella gymnastica</name>
    <dbReference type="NCBI Taxonomy" id="73025"/>
    <lineage>
        <taxon>Eukaryota</taxon>
        <taxon>Discoba</taxon>
        <taxon>Euglenozoa</taxon>
        <taxon>Euglenida</taxon>
        <taxon>Spirocuta</taxon>
        <taxon>Euglenophyceae</taxon>
        <taxon>Eutreptiales</taxon>
        <taxon>Eutreptiaceae</taxon>
        <taxon>Eutreptiella</taxon>
    </lineage>
</organism>